<dbReference type="Proteomes" id="UP001344906">
    <property type="component" value="Unassembled WGS sequence"/>
</dbReference>
<sequence>MSTLICEFTSVTATLPGNNTVESFHYAGATQQFSTLMAKSTPKAVNAHQSTSAVRHAPVGVASTVATTGGAGNTDMAVSVSFNPTLFFLGLFLLAISIAMVWFILKRAGQNKIDLNEIVS</sequence>
<accession>A0ABQ6FMJ0</accession>
<dbReference type="EMBL" id="BSRI01000001">
    <property type="protein sequence ID" value="GLV54932.1"/>
    <property type="molecule type" value="Genomic_DNA"/>
</dbReference>
<feature type="transmembrane region" description="Helical" evidence="1">
    <location>
        <begin position="86"/>
        <end position="105"/>
    </location>
</feature>
<dbReference type="RefSeq" id="WP_338248822.1">
    <property type="nucleotide sequence ID" value="NZ_BSRI01000001.1"/>
</dbReference>
<keyword evidence="1" id="KW-0472">Membrane</keyword>
<reference evidence="2 3" key="1">
    <citation type="submission" date="2023-02" db="EMBL/GenBank/DDBJ databases">
        <title>Dictyobacter halimunensis sp. nov., a new member of the class Ktedonobacteria from forest soil in a geothermal area.</title>
        <authorList>
            <person name="Rachmania M.K."/>
            <person name="Ningsih F."/>
            <person name="Sakai Y."/>
            <person name="Yabe S."/>
            <person name="Yokota A."/>
            <person name="Sjamsuridzal W."/>
        </authorList>
    </citation>
    <scope>NUCLEOTIDE SEQUENCE [LARGE SCALE GENOMIC DNA]</scope>
    <source>
        <strain evidence="2 3">S3.2.2.5</strain>
    </source>
</reference>
<keyword evidence="3" id="KW-1185">Reference proteome</keyword>
<keyword evidence="1" id="KW-0812">Transmembrane</keyword>
<evidence type="ECO:0000256" key="1">
    <source>
        <dbReference type="SAM" id="Phobius"/>
    </source>
</evidence>
<protein>
    <submittedName>
        <fullName evidence="2">Uncharacterized protein</fullName>
    </submittedName>
</protein>
<proteinExistence type="predicted"/>
<gene>
    <name evidence="2" type="ORF">KDH_17790</name>
</gene>
<evidence type="ECO:0000313" key="3">
    <source>
        <dbReference type="Proteomes" id="UP001344906"/>
    </source>
</evidence>
<keyword evidence="1" id="KW-1133">Transmembrane helix</keyword>
<name>A0ABQ6FMJ0_9CHLR</name>
<organism evidence="2 3">
    <name type="scientific">Dictyobacter halimunensis</name>
    <dbReference type="NCBI Taxonomy" id="3026934"/>
    <lineage>
        <taxon>Bacteria</taxon>
        <taxon>Bacillati</taxon>
        <taxon>Chloroflexota</taxon>
        <taxon>Ktedonobacteria</taxon>
        <taxon>Ktedonobacterales</taxon>
        <taxon>Dictyobacteraceae</taxon>
        <taxon>Dictyobacter</taxon>
    </lineage>
</organism>
<comment type="caution">
    <text evidence="2">The sequence shown here is derived from an EMBL/GenBank/DDBJ whole genome shotgun (WGS) entry which is preliminary data.</text>
</comment>
<evidence type="ECO:0000313" key="2">
    <source>
        <dbReference type="EMBL" id="GLV54932.1"/>
    </source>
</evidence>